<dbReference type="OMA" id="CLIVARF"/>
<accession>A0A1U8Q6D3</accession>
<dbReference type="InterPro" id="IPR012334">
    <property type="entry name" value="Pectin_lyas_fold"/>
</dbReference>
<gene>
    <name evidence="6" type="primary">LOC104603707</name>
</gene>
<organism evidence="5 6">
    <name type="scientific">Nelumbo nucifera</name>
    <name type="common">Sacred lotus</name>
    <dbReference type="NCBI Taxonomy" id="4432"/>
    <lineage>
        <taxon>Eukaryota</taxon>
        <taxon>Viridiplantae</taxon>
        <taxon>Streptophyta</taxon>
        <taxon>Embryophyta</taxon>
        <taxon>Tracheophyta</taxon>
        <taxon>Spermatophyta</taxon>
        <taxon>Magnoliopsida</taxon>
        <taxon>Proteales</taxon>
        <taxon>Nelumbonaceae</taxon>
        <taxon>Nelumbo</taxon>
    </lineage>
</organism>
<comment type="catalytic activity">
    <reaction evidence="4">
        <text>[(1-&gt;4)-alpha-D-galacturonosyl methyl ester](n) + n H2O = [(1-&gt;4)-alpha-D-galacturonosyl](n) + n methanol + n H(+)</text>
        <dbReference type="Rhea" id="RHEA:22380"/>
        <dbReference type="Rhea" id="RHEA-COMP:14570"/>
        <dbReference type="Rhea" id="RHEA-COMP:14573"/>
        <dbReference type="ChEBI" id="CHEBI:15377"/>
        <dbReference type="ChEBI" id="CHEBI:15378"/>
        <dbReference type="ChEBI" id="CHEBI:17790"/>
        <dbReference type="ChEBI" id="CHEBI:140522"/>
        <dbReference type="ChEBI" id="CHEBI:140523"/>
        <dbReference type="EC" id="3.1.1.11"/>
    </reaction>
</comment>
<evidence type="ECO:0000256" key="3">
    <source>
        <dbReference type="ARBA" id="ARBA00023085"/>
    </source>
</evidence>
<evidence type="ECO:0000313" key="6">
    <source>
        <dbReference type="RefSeq" id="XP_019054364.1"/>
    </source>
</evidence>
<dbReference type="EC" id="3.1.1.11" evidence="4"/>
<evidence type="ECO:0000313" key="5">
    <source>
        <dbReference type="Proteomes" id="UP000189703"/>
    </source>
</evidence>
<dbReference type="PANTHER" id="PTHR31707">
    <property type="entry name" value="PECTINESTERASE"/>
    <property type="match status" value="1"/>
</dbReference>
<name>A0A1U8Q6D3_NELNU</name>
<dbReference type="KEGG" id="nnu:104603707"/>
<dbReference type="InterPro" id="IPR033131">
    <property type="entry name" value="Pectinesterase_Asp_AS"/>
</dbReference>
<dbReference type="Proteomes" id="UP000189703">
    <property type="component" value="Unplaced"/>
</dbReference>
<protein>
    <recommendedName>
        <fullName evidence="4">Pectinesterase</fullName>
        <ecNumber evidence="4">3.1.1.11</ecNumber>
    </recommendedName>
</protein>
<dbReference type="GeneID" id="104603707"/>
<dbReference type="GO" id="GO:0042545">
    <property type="term" value="P:cell wall modification"/>
    <property type="evidence" value="ECO:0007669"/>
    <property type="project" value="UniProtKB-UniRule"/>
</dbReference>
<keyword evidence="5" id="KW-1185">Reference proteome</keyword>
<dbReference type="Pfam" id="PF01095">
    <property type="entry name" value="Pectinesterase"/>
    <property type="match status" value="1"/>
</dbReference>
<sequence length="158" mass="17022">MSGSLSFLHSAFASSQQLTLGPKFVAAKASPSLVIEAKATAKAAVVGQGFVAINIKVRNTAGAIKHQAVAVRNGADMSTFYSCSFEGYQDTLYTHSLRQFYRECDIYGTVDFIFGNAAAVFQDCNIYARLPMQGQFNVLTAQGRTDPNLNTGIPIHNC</sequence>
<comment type="pathway">
    <text evidence="1 4">Glycan metabolism; pectin degradation; 2-dehydro-3-deoxy-D-gluconate from pectin: step 1/5.</text>
</comment>
<dbReference type="GO" id="GO:0045490">
    <property type="term" value="P:pectin catabolic process"/>
    <property type="evidence" value="ECO:0007669"/>
    <property type="project" value="UniProtKB-UniRule"/>
</dbReference>
<keyword evidence="2 4" id="KW-0378">Hydrolase</keyword>
<dbReference type="UniPathway" id="UPA00545">
    <property type="reaction ID" value="UER00823"/>
</dbReference>
<dbReference type="RefSeq" id="XP_019054364.1">
    <property type="nucleotide sequence ID" value="XM_019198819.1"/>
</dbReference>
<evidence type="ECO:0000256" key="1">
    <source>
        <dbReference type="ARBA" id="ARBA00005184"/>
    </source>
</evidence>
<dbReference type="OrthoDB" id="2019149at2759"/>
<proteinExistence type="predicted"/>
<dbReference type="PROSITE" id="PS00503">
    <property type="entry name" value="PECTINESTERASE_2"/>
    <property type="match status" value="1"/>
</dbReference>
<reference evidence="6" key="1">
    <citation type="submission" date="2025-08" db="UniProtKB">
        <authorList>
            <consortium name="RefSeq"/>
        </authorList>
    </citation>
    <scope>IDENTIFICATION</scope>
</reference>
<dbReference type="AlphaFoldDB" id="A0A1U8Q6D3"/>
<evidence type="ECO:0000256" key="4">
    <source>
        <dbReference type="RuleBase" id="RU000589"/>
    </source>
</evidence>
<dbReference type="SUPFAM" id="SSF51126">
    <property type="entry name" value="Pectin lyase-like"/>
    <property type="match status" value="1"/>
</dbReference>
<dbReference type="InterPro" id="IPR000070">
    <property type="entry name" value="Pectinesterase_cat"/>
</dbReference>
<dbReference type="GO" id="GO:0030599">
    <property type="term" value="F:pectinesterase activity"/>
    <property type="evidence" value="ECO:0007669"/>
    <property type="project" value="UniProtKB-UniRule"/>
</dbReference>
<dbReference type="InterPro" id="IPR011050">
    <property type="entry name" value="Pectin_lyase_fold/virulence"/>
</dbReference>
<dbReference type="STRING" id="4432.A0A1U8Q6D3"/>
<dbReference type="Gene3D" id="2.160.20.10">
    <property type="entry name" value="Single-stranded right-handed beta-helix, Pectin lyase-like"/>
    <property type="match status" value="1"/>
</dbReference>
<keyword evidence="3 4" id="KW-0063">Aspartyl esterase</keyword>
<evidence type="ECO:0000256" key="2">
    <source>
        <dbReference type="ARBA" id="ARBA00022801"/>
    </source>
</evidence>